<comment type="caution">
    <text evidence="2">The sequence shown here is derived from an EMBL/GenBank/DDBJ whole genome shotgun (WGS) entry which is preliminary data.</text>
</comment>
<evidence type="ECO:0008006" key="4">
    <source>
        <dbReference type="Google" id="ProtNLM"/>
    </source>
</evidence>
<name>A0A430QNC5_SCHBO</name>
<feature type="coiled-coil region" evidence="1">
    <location>
        <begin position="391"/>
        <end position="439"/>
    </location>
</feature>
<feature type="coiled-coil region" evidence="1">
    <location>
        <begin position="250"/>
        <end position="312"/>
    </location>
</feature>
<dbReference type="PANTHER" id="PTHR18863">
    <property type="entry name" value="TSEC-2-RELATED"/>
    <property type="match status" value="1"/>
</dbReference>
<accession>A0A430QNC5</accession>
<dbReference type="STRING" id="6184.A0A430QNC5"/>
<organism evidence="2 3">
    <name type="scientific">Schistosoma bovis</name>
    <name type="common">Blood fluke</name>
    <dbReference type="NCBI Taxonomy" id="6184"/>
    <lineage>
        <taxon>Eukaryota</taxon>
        <taxon>Metazoa</taxon>
        <taxon>Spiralia</taxon>
        <taxon>Lophotrochozoa</taxon>
        <taxon>Platyhelminthes</taxon>
        <taxon>Trematoda</taxon>
        <taxon>Digenea</taxon>
        <taxon>Strigeidida</taxon>
        <taxon>Schistosomatoidea</taxon>
        <taxon>Schistosomatidae</taxon>
        <taxon>Schistosoma</taxon>
    </lineage>
</organism>
<evidence type="ECO:0000313" key="3">
    <source>
        <dbReference type="Proteomes" id="UP000290809"/>
    </source>
</evidence>
<dbReference type="Proteomes" id="UP000290809">
    <property type="component" value="Unassembled WGS sequence"/>
</dbReference>
<protein>
    <recommendedName>
        <fullName evidence="4">Coiled-coil domain-containing protein 170</fullName>
    </recommendedName>
</protein>
<gene>
    <name evidence="2" type="ORF">DC041_0004620</name>
</gene>
<dbReference type="EMBL" id="QMKO01001522">
    <property type="protein sequence ID" value="RTG89166.1"/>
    <property type="molecule type" value="Genomic_DNA"/>
</dbReference>
<evidence type="ECO:0000313" key="2">
    <source>
        <dbReference type="EMBL" id="RTG89166.1"/>
    </source>
</evidence>
<feature type="coiled-coil region" evidence="1">
    <location>
        <begin position="626"/>
        <end position="663"/>
    </location>
</feature>
<feature type="coiled-coil region" evidence="1">
    <location>
        <begin position="557"/>
        <end position="591"/>
    </location>
</feature>
<dbReference type="InterPro" id="IPR039139">
    <property type="entry name" value="CCDC170-like"/>
</dbReference>
<sequence>MDCDPNTDYNRTALFSPRDLPRSEIEERLRFYQMEVDKKDELIRQVTKITANTPVIQNFRTPDTQICSHEKLEEIRIKVEKLQHTIAENKDIIHEKNITISELKTEYDAIRLENVDHLKRIEELENLLVEKSHKLHTCEQSESQRDLVVQSLQEDLKIKTTKLLDLRYQYKMLEEKYESKIQAEKTSQEELGKYFTDLANLLECEAKPQSCILKLTDILRSLSDSKEQVKRQGDSIEAYEFEQRASRETISRLSGEINKEQELRQAAENSEREIKQEFEKIKTAYQRSESCIHLLEERVNSLTQSLQAARDDAMERGKQLNKINEIEAMFQTKINNHNASEQSTIMDLEKCRWNSDDLKEIQKFIDAMVSWLSFPHPDQLSSLFNTISQRIEEMEESLRQHTQVCTDIELELNDLREERSNYNSNFDMLKERIAYLEEQRASDGTLIDELRNGRDRLHCHLCKLAQILKIDEPVAEFDAEMLGDTLALRLTQLQQGDTEKQTNQRLQISRLQRELRETKDRADSLDLQIGVMRRRLIDAHENRHQTVMPASGTPMTLATSEKERRKLLKQLENVKELENNLRQEVVMLKARLLESSQTKVSYLLKISSSICENRDNEVKKLTTELNESKKHSNIEIENQNEELQKLRKEIKHLQTSLNSSQKSEEHLLEFRKLVAIYLGLDNEQLTIPDYEILTHLDRLVSANQSQVANAVATERAIDLVTGNTRSSKCKSICIFIYNYVLITLLIL</sequence>
<keyword evidence="3" id="KW-1185">Reference proteome</keyword>
<evidence type="ECO:0000256" key="1">
    <source>
        <dbReference type="SAM" id="Coils"/>
    </source>
</evidence>
<proteinExistence type="predicted"/>
<reference evidence="2 3" key="1">
    <citation type="journal article" date="2019" name="PLoS Pathog.">
        <title>Genome sequence of the bovine parasite Schistosoma bovis Tanzania.</title>
        <authorList>
            <person name="Oey H."/>
            <person name="Zakrzewski M."/>
            <person name="Gobert G."/>
            <person name="Gravermann K."/>
            <person name="Stoye J."/>
            <person name="Jones M."/>
            <person name="Mcmanus D."/>
            <person name="Krause L."/>
        </authorList>
    </citation>
    <scope>NUCLEOTIDE SEQUENCE [LARGE SCALE GENOMIC DNA]</scope>
    <source>
        <strain evidence="2 3">TAN1997</strain>
    </source>
</reference>
<keyword evidence="1" id="KW-0175">Coiled coil</keyword>
<dbReference type="PANTHER" id="PTHR18863:SF6">
    <property type="entry name" value="COILED-COIL DOMAIN-CONTAINING PROTEIN 170"/>
    <property type="match status" value="1"/>
</dbReference>
<feature type="coiled-coil region" evidence="1">
    <location>
        <begin position="501"/>
        <end position="528"/>
    </location>
</feature>
<dbReference type="AlphaFoldDB" id="A0A430QNC5"/>
<feature type="coiled-coil region" evidence="1">
    <location>
        <begin position="72"/>
        <end position="141"/>
    </location>
</feature>